<reference evidence="2" key="1">
    <citation type="submission" date="2022-10" db="EMBL/GenBank/DDBJ databases">
        <title>Tapping the CABI collections for fungal endophytes: first genome assemblies for Collariella, Neodidymelliopsis, Ascochyta clinopodiicola, Didymella pomorum, Didymosphaeria variabile, Neocosmospora piperis and Neocucurbitaria cava.</title>
        <authorList>
            <person name="Hill R."/>
        </authorList>
    </citation>
    <scope>NUCLEOTIDE SEQUENCE</scope>
    <source>
        <strain evidence="2">IMI 355082</strain>
    </source>
</reference>
<keyword evidence="3" id="KW-1185">Reference proteome</keyword>
<dbReference type="AlphaFoldDB" id="A0A9W8YZX4"/>
<accession>A0A9W8YZX4</accession>
<comment type="caution">
    <text evidence="2">The sequence shown here is derived from an EMBL/GenBank/DDBJ whole genome shotgun (WGS) entry which is preliminary data.</text>
</comment>
<feature type="compositionally biased region" description="Polar residues" evidence="1">
    <location>
        <begin position="1"/>
        <end position="18"/>
    </location>
</feature>
<feature type="compositionally biased region" description="Basic and acidic residues" evidence="1">
    <location>
        <begin position="19"/>
        <end position="28"/>
    </location>
</feature>
<evidence type="ECO:0000313" key="2">
    <source>
        <dbReference type="EMBL" id="KAJ4396069.1"/>
    </source>
</evidence>
<name>A0A9W8YZX4_9PEZI</name>
<feature type="compositionally biased region" description="Basic and acidic residues" evidence="1">
    <location>
        <begin position="91"/>
        <end position="101"/>
    </location>
</feature>
<feature type="region of interest" description="Disordered" evidence="1">
    <location>
        <begin position="1"/>
        <end position="181"/>
    </location>
</feature>
<organism evidence="2 3">
    <name type="scientific">Gnomoniopsis smithogilvyi</name>
    <dbReference type="NCBI Taxonomy" id="1191159"/>
    <lineage>
        <taxon>Eukaryota</taxon>
        <taxon>Fungi</taxon>
        <taxon>Dikarya</taxon>
        <taxon>Ascomycota</taxon>
        <taxon>Pezizomycotina</taxon>
        <taxon>Sordariomycetes</taxon>
        <taxon>Sordariomycetidae</taxon>
        <taxon>Diaporthales</taxon>
        <taxon>Gnomoniaceae</taxon>
        <taxon>Gnomoniopsis</taxon>
    </lineage>
</organism>
<feature type="compositionally biased region" description="Polar residues" evidence="1">
    <location>
        <begin position="171"/>
        <end position="181"/>
    </location>
</feature>
<evidence type="ECO:0000313" key="3">
    <source>
        <dbReference type="Proteomes" id="UP001140453"/>
    </source>
</evidence>
<feature type="compositionally biased region" description="Basic and acidic residues" evidence="1">
    <location>
        <begin position="36"/>
        <end position="49"/>
    </location>
</feature>
<proteinExistence type="predicted"/>
<evidence type="ECO:0000256" key="1">
    <source>
        <dbReference type="SAM" id="MobiDB-lite"/>
    </source>
</evidence>
<sequence length="181" mass="19545">MSGTGCSDTSKAVSPQDNQIREQYEKNHPIIYPDLETEHNRRGLVDAHANRVNPVDPSGSKVEMSHASLVPSNAKAKADDMDSYTASQSEPEAKEREKPGEEDINNDPITGGLGHGLVSWPPKRRSNPYEYHYTEGDEWQQAGDTSAAKRRCGGGSASETQDSGSGAGPSGTRSQINSKFN</sequence>
<dbReference type="Proteomes" id="UP001140453">
    <property type="component" value="Unassembled WGS sequence"/>
</dbReference>
<gene>
    <name evidence="2" type="ORF">N0V93_000286</name>
</gene>
<dbReference type="EMBL" id="JAPEVB010000001">
    <property type="protein sequence ID" value="KAJ4396069.1"/>
    <property type="molecule type" value="Genomic_DNA"/>
</dbReference>
<protein>
    <submittedName>
        <fullName evidence="2">Uncharacterized protein</fullName>
    </submittedName>
</protein>